<reference evidence="2 3" key="1">
    <citation type="submission" date="2015-09" db="EMBL/GenBank/DDBJ databases">
        <title>Draft genome sequence of Kouleothrix aurantiaca JCM 19913.</title>
        <authorList>
            <person name="Hemp J."/>
        </authorList>
    </citation>
    <scope>NUCLEOTIDE SEQUENCE [LARGE SCALE GENOMIC DNA]</scope>
    <source>
        <strain evidence="2 3">COM-B</strain>
    </source>
</reference>
<accession>A0A0P9DY41</accession>
<feature type="region of interest" description="Disordered" evidence="1">
    <location>
        <begin position="260"/>
        <end position="282"/>
    </location>
</feature>
<evidence type="ECO:0000313" key="2">
    <source>
        <dbReference type="EMBL" id="KPV54850.1"/>
    </source>
</evidence>
<name>A0A0P9DY41_9CHLR</name>
<comment type="caution">
    <text evidence="2">The sequence shown here is derived from an EMBL/GenBank/DDBJ whole genome shotgun (WGS) entry which is preliminary data.</text>
</comment>
<organism evidence="2 3">
    <name type="scientific">Kouleothrix aurantiaca</name>
    <dbReference type="NCBI Taxonomy" id="186479"/>
    <lineage>
        <taxon>Bacteria</taxon>
        <taxon>Bacillati</taxon>
        <taxon>Chloroflexota</taxon>
        <taxon>Chloroflexia</taxon>
        <taxon>Chloroflexales</taxon>
        <taxon>Roseiflexineae</taxon>
        <taxon>Roseiflexaceae</taxon>
        <taxon>Kouleothrix</taxon>
    </lineage>
</organism>
<dbReference type="PATRIC" id="fig|186479.3.peg.443"/>
<protein>
    <submittedName>
        <fullName evidence="2">Uncharacterized protein</fullName>
    </submittedName>
</protein>
<sequence length="480" mass="52345">MSDLEQLIYATDAEVIAYRAEGDVVAASDPELLALAKKQAIDPTIFDERAPYFWGAEISNTRLDSYFTHMSPRTTLKNFADDANAGVSFQNSHNYRELGFGRSVRGKFIGAQGNGVAKTTADFYTIPDLTLNGVNTNDLIHGMRAGIAKSVSVGFFGGAFICDLCGRDMLTDWSCPHIPGFRYDPSKPDDWHTDPNGVIATATVEDARLAEVSVVFKGATPGAAVQKAHSEAARGRMGDRQRMLLEQRYRIQLPPARVSAPGATFTKENEPMAPSAEQEATRAALTAAGVPESETDPIAAIRWLGEERQRLLPLQTKLATFEGQADELKTLRAQSAEFAQLAEIKHELEDLRPLAAEVRTLRPLKDEVARLAPLAKELEDSRAQIADGKQYRQDLIDEALAEGVRAYGADWKPEIYKPVLEAAGIPIATIRQMRNDWKQLGDKRYPAGTQTNTAASDEPAGDKSKPAATVGTVPNAVYAN</sequence>
<evidence type="ECO:0000313" key="3">
    <source>
        <dbReference type="Proteomes" id="UP000050509"/>
    </source>
</evidence>
<keyword evidence="3" id="KW-1185">Reference proteome</keyword>
<evidence type="ECO:0000256" key="1">
    <source>
        <dbReference type="SAM" id="MobiDB-lite"/>
    </source>
</evidence>
<proteinExistence type="predicted"/>
<dbReference type="EMBL" id="LJCR01000011">
    <property type="protein sequence ID" value="KPV54850.1"/>
    <property type="molecule type" value="Genomic_DNA"/>
</dbReference>
<dbReference type="Proteomes" id="UP000050509">
    <property type="component" value="Unassembled WGS sequence"/>
</dbReference>
<dbReference type="AlphaFoldDB" id="A0A0P9DY41"/>
<feature type="region of interest" description="Disordered" evidence="1">
    <location>
        <begin position="442"/>
        <end position="480"/>
    </location>
</feature>
<gene>
    <name evidence="2" type="ORF">SE17_01160</name>
</gene>